<evidence type="ECO:0000256" key="6">
    <source>
        <dbReference type="ARBA" id="ARBA00023004"/>
    </source>
</evidence>
<dbReference type="SMART" id="SM01060">
    <property type="entry name" value="Catalase"/>
    <property type="match status" value="1"/>
</dbReference>
<keyword evidence="12" id="KW-1185">Reference proteome</keyword>
<evidence type="ECO:0000256" key="9">
    <source>
        <dbReference type="PIRSR" id="PIRSR000296-2"/>
    </source>
</evidence>
<dbReference type="OrthoDB" id="255727at2"/>
<keyword evidence="6 7" id="KW-0408">Iron</keyword>
<comment type="caution">
    <text evidence="11">The sequence shown here is derived from an EMBL/GenBank/DDBJ whole genome shotgun (WGS) entry which is preliminary data.</text>
</comment>
<dbReference type="PROSITE" id="PS51402">
    <property type="entry name" value="CATALASE_3"/>
    <property type="match status" value="1"/>
</dbReference>
<evidence type="ECO:0000256" key="4">
    <source>
        <dbReference type="ARBA" id="ARBA00022723"/>
    </source>
</evidence>
<dbReference type="PANTHER" id="PTHR11465">
    <property type="entry name" value="CATALASE"/>
    <property type="match status" value="1"/>
</dbReference>
<accession>A0A3D8J7D3</accession>
<comment type="cofactor">
    <cofactor evidence="7">
        <name>heme</name>
        <dbReference type="ChEBI" id="CHEBI:30413"/>
    </cofactor>
</comment>
<dbReference type="Gene3D" id="2.40.180.10">
    <property type="entry name" value="Catalase core domain"/>
    <property type="match status" value="1"/>
</dbReference>
<dbReference type="Gene3D" id="1.20.1280.120">
    <property type="match status" value="1"/>
</dbReference>
<organism evidence="11 12">
    <name type="scientific">Helicobacter aurati</name>
    <dbReference type="NCBI Taxonomy" id="137778"/>
    <lineage>
        <taxon>Bacteria</taxon>
        <taxon>Pseudomonadati</taxon>
        <taxon>Campylobacterota</taxon>
        <taxon>Epsilonproteobacteria</taxon>
        <taxon>Campylobacterales</taxon>
        <taxon>Helicobacteraceae</taxon>
        <taxon>Helicobacter</taxon>
    </lineage>
</organism>
<dbReference type="GO" id="GO:0004096">
    <property type="term" value="F:catalase activity"/>
    <property type="evidence" value="ECO:0007669"/>
    <property type="project" value="InterPro"/>
</dbReference>
<dbReference type="GO" id="GO:0020037">
    <property type="term" value="F:heme binding"/>
    <property type="evidence" value="ECO:0007669"/>
    <property type="project" value="InterPro"/>
</dbReference>
<evidence type="ECO:0000313" key="11">
    <source>
        <dbReference type="EMBL" id="RDU73413.1"/>
    </source>
</evidence>
<evidence type="ECO:0000259" key="10">
    <source>
        <dbReference type="SMART" id="SM01060"/>
    </source>
</evidence>
<comment type="function">
    <text evidence="7">Has an organic peroxide-dependent peroxidase activity.</text>
</comment>
<dbReference type="GO" id="GO:0042744">
    <property type="term" value="P:hydrogen peroxide catabolic process"/>
    <property type="evidence" value="ECO:0007669"/>
    <property type="project" value="TreeGrafter"/>
</dbReference>
<sequence length="331" mass="37446">MLHINTIGRFMMIGVFSSLLLLNAKDTQIQLKEYDAEKIADVFYALNGNPNDPHKKINHAKGFCTRGEFIPAKNITKKFDIPLLAEKNIPTQIRYSLGGGNPQASDKSKPRGIALKIEGKNDSWEIVALNTEINFAKNPNEFGTFFAMQIPKNGKVDKANIAKLTEEVDSYRNFAKYMEKIGITGSVANTMYHSIHTFFMKDSRSKKFVPARFKLVPVAGVSYLNQEELRTKDDNFLEADFKNKIAQKPIEYKLVFVLANPEDSIYDTTALWSGKHKEIEVGTLKVSKYDGTDCNRDVFMPNVLPNGIGQPQDPLFDVRNETYSITFGRRQ</sequence>
<dbReference type="PIRSF" id="PIRSF000296">
    <property type="entry name" value="SrpA"/>
    <property type="match status" value="1"/>
</dbReference>
<dbReference type="InterPro" id="IPR011614">
    <property type="entry name" value="Catalase_core"/>
</dbReference>
<keyword evidence="2 7" id="KW-0575">Peroxidase</keyword>
<dbReference type="GO" id="GO:0042542">
    <property type="term" value="P:response to hydrogen peroxide"/>
    <property type="evidence" value="ECO:0007669"/>
    <property type="project" value="TreeGrafter"/>
</dbReference>
<evidence type="ECO:0000256" key="1">
    <source>
        <dbReference type="ARBA" id="ARBA00005329"/>
    </source>
</evidence>
<protein>
    <recommendedName>
        <fullName evidence="7">Catalase-related peroxidase</fullName>
        <ecNumber evidence="7">1.11.1.-</ecNumber>
    </recommendedName>
</protein>
<dbReference type="AlphaFoldDB" id="A0A3D8J7D3"/>
<feature type="binding site" description="axial binding residue" evidence="9">
    <location>
        <position position="323"/>
    </location>
    <ligand>
        <name>heme</name>
        <dbReference type="ChEBI" id="CHEBI:30413"/>
    </ligand>
    <ligandPart>
        <name>Fe</name>
        <dbReference type="ChEBI" id="CHEBI:18248"/>
    </ligandPart>
</feature>
<keyword evidence="5 7" id="KW-0560">Oxidoreductase</keyword>
<dbReference type="InterPro" id="IPR020835">
    <property type="entry name" value="Catalase_sf"/>
</dbReference>
<keyword evidence="3 7" id="KW-0349">Heme</keyword>
<dbReference type="EC" id="1.11.1.-" evidence="7"/>
<dbReference type="Proteomes" id="UP000256424">
    <property type="component" value="Unassembled WGS sequence"/>
</dbReference>
<evidence type="ECO:0000256" key="3">
    <source>
        <dbReference type="ARBA" id="ARBA00022617"/>
    </source>
</evidence>
<evidence type="ECO:0000256" key="5">
    <source>
        <dbReference type="ARBA" id="ARBA00023002"/>
    </source>
</evidence>
<dbReference type="GO" id="GO:0005737">
    <property type="term" value="C:cytoplasm"/>
    <property type="evidence" value="ECO:0007669"/>
    <property type="project" value="TreeGrafter"/>
</dbReference>
<name>A0A3D8J7D3_9HELI</name>
<evidence type="ECO:0000256" key="8">
    <source>
        <dbReference type="PIRSR" id="PIRSR000296-1"/>
    </source>
</evidence>
<comment type="similarity">
    <text evidence="1 7">Belongs to the catalase family.</text>
</comment>
<dbReference type="InterPro" id="IPR024168">
    <property type="entry name" value="Catalase_SrpA-type_pred"/>
</dbReference>
<gene>
    <name evidence="11" type="ORF">CQA66_01760</name>
</gene>
<dbReference type="InterPro" id="IPR018028">
    <property type="entry name" value="Catalase"/>
</dbReference>
<feature type="active site" evidence="8">
    <location>
        <position position="59"/>
    </location>
</feature>
<dbReference type="Pfam" id="PF00199">
    <property type="entry name" value="Catalase"/>
    <property type="match status" value="1"/>
</dbReference>
<feature type="domain" description="Catalase core" evidence="10">
    <location>
        <begin position="32"/>
        <end position="331"/>
    </location>
</feature>
<reference evidence="11 12" key="1">
    <citation type="submission" date="2018-04" db="EMBL/GenBank/DDBJ databases">
        <title>Novel Campyloabacter and Helicobacter Species and Strains.</title>
        <authorList>
            <person name="Mannion A.J."/>
            <person name="Shen Z."/>
            <person name="Fox J.G."/>
        </authorList>
    </citation>
    <scope>NUCLEOTIDE SEQUENCE [LARGE SCALE GENOMIC DNA]</scope>
    <source>
        <strain evidence="11 12">MIT 97-5075</strain>
    </source>
</reference>
<evidence type="ECO:0000313" key="12">
    <source>
        <dbReference type="Proteomes" id="UP000256424"/>
    </source>
</evidence>
<proteinExistence type="inferred from homology"/>
<dbReference type="EMBL" id="NXLW01000002">
    <property type="protein sequence ID" value="RDU73413.1"/>
    <property type="molecule type" value="Genomic_DNA"/>
</dbReference>
<dbReference type="SUPFAM" id="SSF56634">
    <property type="entry name" value="Heme-dependent catalase-like"/>
    <property type="match status" value="1"/>
</dbReference>
<evidence type="ECO:0000256" key="7">
    <source>
        <dbReference type="PIRNR" id="PIRNR000296"/>
    </source>
</evidence>
<evidence type="ECO:0000256" key="2">
    <source>
        <dbReference type="ARBA" id="ARBA00022559"/>
    </source>
</evidence>
<dbReference type="PANTHER" id="PTHR11465:SF9">
    <property type="entry name" value="CATALASE"/>
    <property type="match status" value="1"/>
</dbReference>
<dbReference type="GO" id="GO:0046872">
    <property type="term" value="F:metal ion binding"/>
    <property type="evidence" value="ECO:0007669"/>
    <property type="project" value="UniProtKB-KW"/>
</dbReference>
<keyword evidence="4 7" id="KW-0479">Metal-binding</keyword>